<gene>
    <name evidence="2" type="ORF">PPL_01765</name>
</gene>
<keyword evidence="3" id="KW-1185">Reference proteome</keyword>
<dbReference type="InParanoid" id="D3B0E9"/>
<dbReference type="Proteomes" id="UP000001396">
    <property type="component" value="Unassembled WGS sequence"/>
</dbReference>
<proteinExistence type="predicted"/>
<accession>D3B0E9</accession>
<dbReference type="RefSeq" id="XP_020436885.1">
    <property type="nucleotide sequence ID" value="XM_020572768.1"/>
</dbReference>
<dbReference type="AlphaFoldDB" id="D3B0E9"/>
<protein>
    <recommendedName>
        <fullName evidence="4">HIT-type domain-containing protein</fullName>
    </recommendedName>
</protein>
<feature type="compositionally biased region" description="Low complexity" evidence="1">
    <location>
        <begin position="83"/>
        <end position="95"/>
    </location>
</feature>
<evidence type="ECO:0000313" key="2">
    <source>
        <dbReference type="EMBL" id="EFA84773.1"/>
    </source>
</evidence>
<dbReference type="OMA" id="THSETCT"/>
<evidence type="ECO:0000313" key="3">
    <source>
        <dbReference type="Proteomes" id="UP000001396"/>
    </source>
</evidence>
<dbReference type="EMBL" id="ADBJ01000008">
    <property type="protein sequence ID" value="EFA84773.1"/>
    <property type="molecule type" value="Genomic_DNA"/>
</dbReference>
<feature type="compositionally biased region" description="Acidic residues" evidence="1">
    <location>
        <begin position="180"/>
        <end position="203"/>
    </location>
</feature>
<dbReference type="PANTHER" id="PTHR15555">
    <property type="entry name" value="ZINC FINGER HIT DOMAIN CONTAINING PROTEIN 2 PROTEIN FON -RELATED"/>
    <property type="match status" value="1"/>
</dbReference>
<dbReference type="PANTHER" id="PTHR15555:SF0">
    <property type="entry name" value="ZINC FINGER HIT DOMAIN-CONTAINING PROTEIN 2"/>
    <property type="match status" value="1"/>
</dbReference>
<feature type="region of interest" description="Disordered" evidence="1">
    <location>
        <begin position="173"/>
        <end position="205"/>
    </location>
</feature>
<name>D3B0E9_HETP5</name>
<dbReference type="CDD" id="cd23024">
    <property type="entry name" value="zf-HIT_ZNHIT2-3"/>
    <property type="match status" value="1"/>
</dbReference>
<organism evidence="2 3">
    <name type="scientific">Heterostelium pallidum (strain ATCC 26659 / Pp 5 / PN500)</name>
    <name type="common">Cellular slime mold</name>
    <name type="synonym">Polysphondylium pallidum</name>
    <dbReference type="NCBI Taxonomy" id="670386"/>
    <lineage>
        <taxon>Eukaryota</taxon>
        <taxon>Amoebozoa</taxon>
        <taxon>Evosea</taxon>
        <taxon>Eumycetozoa</taxon>
        <taxon>Dictyostelia</taxon>
        <taxon>Acytosteliales</taxon>
        <taxon>Acytosteliaceae</taxon>
        <taxon>Heterostelium</taxon>
    </lineage>
</organism>
<comment type="caution">
    <text evidence="2">The sequence shown here is derived from an EMBL/GenBank/DDBJ whole genome shotgun (WGS) entry which is preliminary data.</text>
</comment>
<feature type="region of interest" description="Disordered" evidence="1">
    <location>
        <begin position="50"/>
        <end position="95"/>
    </location>
</feature>
<dbReference type="STRING" id="670386.D3B0E9"/>
<dbReference type="GeneID" id="31357293"/>
<dbReference type="InterPro" id="IPR039646">
    <property type="entry name" value="ZNHIT2"/>
</dbReference>
<reference evidence="2 3" key="1">
    <citation type="journal article" date="2011" name="Genome Res.">
        <title>Phylogeny-wide analysis of social amoeba genomes highlights ancient origins for complex intercellular communication.</title>
        <authorList>
            <person name="Heidel A.J."/>
            <person name="Lawal H.M."/>
            <person name="Felder M."/>
            <person name="Schilde C."/>
            <person name="Helps N.R."/>
            <person name="Tunggal B."/>
            <person name="Rivero F."/>
            <person name="John U."/>
            <person name="Schleicher M."/>
            <person name="Eichinger L."/>
            <person name="Platzer M."/>
            <person name="Noegel A.A."/>
            <person name="Schaap P."/>
            <person name="Gloeckner G."/>
        </authorList>
    </citation>
    <scope>NUCLEOTIDE SEQUENCE [LARGE SCALE GENOMIC DNA]</scope>
    <source>
        <strain evidence="3">ATCC 26659 / Pp 5 / PN500</strain>
    </source>
</reference>
<evidence type="ECO:0000256" key="1">
    <source>
        <dbReference type="SAM" id="MobiDB-lite"/>
    </source>
</evidence>
<sequence>MKRYHHLEVGDKDILSNLYIVNQKHTGHDANKSSVKSITKNKKIEITVLEDDNDHHSTKTINNNNSSSDTSKEEEQQKDVTLNTTSSNNNNNNNKKFNSTDTICSICPRCFIGYCTSECFKRHNERCTGLFYEEQYRDNLKAMDKIDPKDSLALIKKMKEIYNREDSILDSLMNDKDEDRLDEYDDDDNNDVDEDDDGDNDDVDLSKLNLDEMSEEQLLSLLTKEEIDEFHQSMKDGTIGDRLEPWNPWWTDIIKDKQHNDVVINRVKPKIVDITDIGNVDQSTPTTTPLQPTTTTTNTLSPLIHPNIPALSTIFPNKPSDYLYNHIVDIIYCYCFLMRRFNGEWGYLSFKEDNCDKDKDRDTDIDSLSELCDECSVIIELSIILKRTEAKTVFTSLDQILETLLHSTHQLKSIGSGNDLYFSLFVLEDTSNVMSTKQSILASLSHMYRHFNWLNRSLANPKHKQQQADQLFKLTINFATQKLLFFMAWCNDQPESNFQSLSNKILDFFIKKRKLSKQNNK</sequence>
<evidence type="ECO:0008006" key="4">
    <source>
        <dbReference type="Google" id="ProtNLM"/>
    </source>
</evidence>